<dbReference type="Pfam" id="PF08535">
    <property type="entry name" value="KorB"/>
    <property type="match status" value="1"/>
</dbReference>
<dbReference type="Gene3D" id="3.90.1530.30">
    <property type="match status" value="1"/>
</dbReference>
<feature type="compositionally biased region" description="Basic and acidic residues" evidence="2">
    <location>
        <begin position="318"/>
        <end position="335"/>
    </location>
</feature>
<accession>A0AAD1C615</accession>
<dbReference type="InterPro" id="IPR042075">
    <property type="entry name" value="KorB_DNA-db"/>
</dbReference>
<dbReference type="Gene3D" id="6.10.250.140">
    <property type="match status" value="1"/>
</dbReference>
<dbReference type="InterPro" id="IPR004437">
    <property type="entry name" value="ParB/RepB/Spo0J"/>
</dbReference>
<dbReference type="SUPFAM" id="SSF110849">
    <property type="entry name" value="ParB/Sulfiredoxin"/>
    <property type="match status" value="1"/>
</dbReference>
<dbReference type="InterPro" id="IPR003115">
    <property type="entry name" value="ParB_N"/>
</dbReference>
<comment type="similarity">
    <text evidence="1">Belongs to the ParB family.</text>
</comment>
<dbReference type="InterPro" id="IPR050336">
    <property type="entry name" value="Chromosome_partition/occlusion"/>
</dbReference>
<gene>
    <name evidence="4" type="ORF">KF707C_p410</name>
</gene>
<dbReference type="PANTHER" id="PTHR33375">
    <property type="entry name" value="CHROMOSOME-PARTITIONING PROTEIN PARB-RELATED"/>
    <property type="match status" value="1"/>
</dbReference>
<dbReference type="SMART" id="SM00470">
    <property type="entry name" value="ParB"/>
    <property type="match status" value="1"/>
</dbReference>
<evidence type="ECO:0000256" key="1">
    <source>
        <dbReference type="ARBA" id="ARBA00006295"/>
    </source>
</evidence>
<dbReference type="PANTHER" id="PTHR33375:SF1">
    <property type="entry name" value="CHROMOSOME-PARTITIONING PROTEIN PARB-RELATED"/>
    <property type="match status" value="1"/>
</dbReference>
<dbReference type="EMBL" id="AP014863">
    <property type="protein sequence ID" value="BAU77430.1"/>
    <property type="molecule type" value="Genomic_DNA"/>
</dbReference>
<dbReference type="Pfam" id="PF02195">
    <property type="entry name" value="ParB_N"/>
    <property type="match status" value="1"/>
</dbReference>
<dbReference type="RefSeq" id="WP_003448181.1">
    <property type="nucleotide sequence ID" value="NZ_AJMR01000013.1"/>
</dbReference>
<feature type="region of interest" description="Disordered" evidence="2">
    <location>
        <begin position="238"/>
        <end position="335"/>
    </location>
</feature>
<dbReference type="Pfam" id="PF06613">
    <property type="entry name" value="KorB_C"/>
    <property type="match status" value="1"/>
</dbReference>
<evidence type="ECO:0000259" key="3">
    <source>
        <dbReference type="SMART" id="SM00470"/>
    </source>
</evidence>
<feature type="region of interest" description="Disordered" evidence="2">
    <location>
        <begin position="1"/>
        <end position="90"/>
    </location>
</feature>
<evidence type="ECO:0000256" key="2">
    <source>
        <dbReference type="SAM" id="MobiDB-lite"/>
    </source>
</evidence>
<feature type="domain" description="ParB-like N-terminal" evidence="3">
    <location>
        <begin position="37"/>
        <end position="136"/>
    </location>
</feature>
<dbReference type="InterPro" id="IPR036086">
    <property type="entry name" value="ParB/Sulfiredoxin_sf"/>
</dbReference>
<dbReference type="InterPro" id="IPR008988">
    <property type="entry name" value="Transcriptional_repressor_C"/>
</dbReference>
<dbReference type="NCBIfam" id="TIGR00180">
    <property type="entry name" value="parB_part"/>
    <property type="match status" value="1"/>
</dbReference>
<feature type="compositionally biased region" description="Polar residues" evidence="2">
    <location>
        <begin position="308"/>
        <end position="317"/>
    </location>
</feature>
<dbReference type="SUPFAM" id="SSF50037">
    <property type="entry name" value="C-terminal domain of transcriptional repressors"/>
    <property type="match status" value="1"/>
</dbReference>
<protein>
    <submittedName>
        <fullName evidence="4">Chromosome (Plasmid) partitioning protein</fullName>
    </submittedName>
</protein>
<dbReference type="GO" id="GO:0005694">
    <property type="term" value="C:chromosome"/>
    <property type="evidence" value="ECO:0007669"/>
    <property type="project" value="TreeGrafter"/>
</dbReference>
<dbReference type="KEGG" id="pfuw:KF707C_p410"/>
<organism evidence="4 5">
    <name type="scientific">Metapseudomonas furukawaii</name>
    <name type="common">Pseudomonas furukawaii</name>
    <dbReference type="NCBI Taxonomy" id="1149133"/>
    <lineage>
        <taxon>Bacteria</taxon>
        <taxon>Pseudomonadati</taxon>
        <taxon>Pseudomonadota</taxon>
        <taxon>Gammaproteobacteria</taxon>
        <taxon>Pseudomonadales</taxon>
        <taxon>Pseudomonadaceae</taxon>
        <taxon>Metapseudomonas</taxon>
    </lineage>
</organism>
<dbReference type="GO" id="GO:0007059">
    <property type="term" value="P:chromosome segregation"/>
    <property type="evidence" value="ECO:0007669"/>
    <property type="project" value="TreeGrafter"/>
</dbReference>
<dbReference type="Gene3D" id="1.10.10.730">
    <property type="entry name" value="KorB DNA-binding domain"/>
    <property type="match status" value="1"/>
</dbReference>
<feature type="compositionally biased region" description="Low complexity" evidence="2">
    <location>
        <begin position="16"/>
        <end position="26"/>
    </location>
</feature>
<dbReference type="GO" id="GO:0045892">
    <property type="term" value="P:negative regulation of DNA-templated transcription"/>
    <property type="evidence" value="ECO:0007669"/>
    <property type="project" value="InterPro"/>
</dbReference>
<dbReference type="CDD" id="cd16398">
    <property type="entry name" value="KorB_N_like"/>
    <property type="match status" value="1"/>
</dbReference>
<keyword evidence="4" id="KW-0614">Plasmid</keyword>
<dbReference type="AlphaFoldDB" id="A0AAD1C615"/>
<geneLocation type="plasmid" evidence="4 5">
    <name>pKF707</name>
</geneLocation>
<feature type="compositionally biased region" description="Basic and acidic residues" evidence="2">
    <location>
        <begin position="294"/>
        <end position="307"/>
    </location>
</feature>
<dbReference type="Proteomes" id="UP000218554">
    <property type="component" value="Plasmid pKF707"/>
</dbReference>
<dbReference type="InterPro" id="IPR013741">
    <property type="entry name" value="KorB_domain"/>
</dbReference>
<feature type="compositionally biased region" description="Basic and acidic residues" evidence="2">
    <location>
        <begin position="238"/>
        <end position="258"/>
    </location>
</feature>
<sequence length="385" mass="42917">MGSATENESKGKRSLKSLGSLSNLLKDQPEQPRGTPAMFKVTDIRPDPNQIRNGDDSHAEDEEARQKFITEELGPDVKSRGVKSPISLRSDPENPGKWLINHGENRWRATVWAELEEIPAFIDEDYTDYDNAKENTKRLDVSGRQMARFVARKLAGGETKKQIAEGLGISQSLVNQISNLLKMPPCIEQIYDERRCRDLSTIAELMTAYKSHPGEVETWLLEQPDEILRSAVKAFRRDLEEPPKEEPPVVKITEERGHPGSGVQDPHREDSGGSGGEGSGERDPNTVDFLNGRTDSERDEGGRKEPESSTTDDNSGASERKDPPSVDPDKIKRTIVQVRHDERPARILLDRRPPAPGWGFIKYDDDGNEVEVDLAAVQLVALVEG</sequence>
<evidence type="ECO:0000313" key="5">
    <source>
        <dbReference type="Proteomes" id="UP000218554"/>
    </source>
</evidence>
<dbReference type="SUPFAM" id="SSF109709">
    <property type="entry name" value="KorB DNA-binding domain-like"/>
    <property type="match status" value="1"/>
</dbReference>
<evidence type="ECO:0000313" key="4">
    <source>
        <dbReference type="EMBL" id="BAU77430.1"/>
    </source>
</evidence>
<dbReference type="InterPro" id="IPR037048">
    <property type="entry name" value="KorB_C_sf"/>
</dbReference>
<dbReference type="GO" id="GO:0003677">
    <property type="term" value="F:DNA binding"/>
    <property type="evidence" value="ECO:0007669"/>
    <property type="project" value="InterPro"/>
</dbReference>
<keyword evidence="5" id="KW-1185">Reference proteome</keyword>
<name>A0AAD1C615_METFU</name>
<proteinExistence type="inferred from homology"/>
<feature type="compositionally biased region" description="Basic and acidic residues" evidence="2">
    <location>
        <begin position="64"/>
        <end position="79"/>
    </location>
</feature>
<dbReference type="InterPro" id="IPR010575">
    <property type="entry name" value="KorB_C"/>
</dbReference>
<dbReference type="Gene3D" id="2.30.30.150">
    <property type="entry name" value="KorB, C-terminal domain"/>
    <property type="match status" value="1"/>
</dbReference>
<reference evidence="4 5" key="1">
    <citation type="journal article" date="2018" name="Int. J. Syst. Evol. Microbiol.">
        <title>Pseudomonas furukawaii sp. nov., a polychlorinated biphenyl-degrading bacterium isolated from biphenyl-contaminated soil in Japan.</title>
        <authorList>
            <person name="Kimura N."/>
            <person name="Watanabe T."/>
            <person name="Suenaga H."/>
            <person name="Fujihara H."/>
            <person name="Futagami T."/>
            <person name="Goto M."/>
            <person name="Hanada S."/>
            <person name="Hirose J."/>
        </authorList>
    </citation>
    <scope>NUCLEOTIDE SEQUENCE [LARGE SCALE GENOMIC DNA]</scope>
    <source>
        <strain evidence="5">DSM 10086 / NBRC 110670 / KF707</strain>
    </source>
</reference>